<dbReference type="Gene3D" id="2.30.290.10">
    <property type="entry name" value="BH3618-like"/>
    <property type="match status" value="1"/>
</dbReference>
<dbReference type="EMBL" id="UINC01092335">
    <property type="protein sequence ID" value="SVC45829.1"/>
    <property type="molecule type" value="Genomic_DNA"/>
</dbReference>
<keyword evidence="2" id="KW-1005">Bacterial flagellum biogenesis</keyword>
<reference evidence="4" key="1">
    <citation type="submission" date="2018-05" db="EMBL/GenBank/DDBJ databases">
        <authorList>
            <person name="Lanie J.A."/>
            <person name="Ng W.-L."/>
            <person name="Kazmierczak K.M."/>
            <person name="Andrzejewski T.M."/>
            <person name="Davidsen T.M."/>
            <person name="Wayne K.J."/>
            <person name="Tettelin H."/>
            <person name="Glass J.I."/>
            <person name="Rusch D."/>
            <person name="Podicherti R."/>
            <person name="Tsui H.-C.T."/>
            <person name="Winkler M.E."/>
        </authorList>
    </citation>
    <scope>NUCLEOTIDE SEQUENCE</scope>
</reference>
<gene>
    <name evidence="4" type="ORF">METZ01_LOCUS298683</name>
</gene>
<accession>A0A382MAC0</accession>
<dbReference type="Pfam" id="PF02623">
    <property type="entry name" value="FliW"/>
    <property type="match status" value="1"/>
</dbReference>
<dbReference type="PANTHER" id="PTHR39190:SF1">
    <property type="entry name" value="FLAGELLAR ASSEMBLY FACTOR FLIW"/>
    <property type="match status" value="1"/>
</dbReference>
<dbReference type="GO" id="GO:0006417">
    <property type="term" value="P:regulation of translation"/>
    <property type="evidence" value="ECO:0007669"/>
    <property type="project" value="UniProtKB-KW"/>
</dbReference>
<dbReference type="GO" id="GO:0044780">
    <property type="term" value="P:bacterial-type flagellum assembly"/>
    <property type="evidence" value="ECO:0007669"/>
    <property type="project" value="InterPro"/>
</dbReference>
<evidence type="ECO:0000256" key="1">
    <source>
        <dbReference type="ARBA" id="ARBA00022490"/>
    </source>
</evidence>
<sequence>MLIQTTRFGEVEIQDSDILTFPSGLLGFSNERHYVLIEDEMGSPFQWLQSLDNQELAFVTISPEIAFNDFSLDLTEDHLKKLEAKDIKDMTVKCIVTMAK</sequence>
<dbReference type="PANTHER" id="PTHR39190">
    <property type="entry name" value="FLAGELLAR ASSEMBLY FACTOR FLIW"/>
    <property type="match status" value="1"/>
</dbReference>
<dbReference type="SUPFAM" id="SSF141457">
    <property type="entry name" value="BH3618-like"/>
    <property type="match status" value="1"/>
</dbReference>
<dbReference type="InterPro" id="IPR024046">
    <property type="entry name" value="Flagellar_assmbl_FliW_dom_sf"/>
</dbReference>
<proteinExistence type="predicted"/>
<evidence type="ECO:0000313" key="4">
    <source>
        <dbReference type="EMBL" id="SVC45829.1"/>
    </source>
</evidence>
<evidence type="ECO:0000256" key="2">
    <source>
        <dbReference type="ARBA" id="ARBA00022795"/>
    </source>
</evidence>
<evidence type="ECO:0000256" key="3">
    <source>
        <dbReference type="ARBA" id="ARBA00022845"/>
    </source>
</evidence>
<keyword evidence="1" id="KW-0963">Cytoplasm</keyword>
<keyword evidence="3" id="KW-0810">Translation regulation</keyword>
<organism evidence="4">
    <name type="scientific">marine metagenome</name>
    <dbReference type="NCBI Taxonomy" id="408172"/>
    <lineage>
        <taxon>unclassified sequences</taxon>
        <taxon>metagenomes</taxon>
        <taxon>ecological metagenomes</taxon>
    </lineage>
</organism>
<name>A0A382MAC0_9ZZZZ</name>
<evidence type="ECO:0008006" key="5">
    <source>
        <dbReference type="Google" id="ProtNLM"/>
    </source>
</evidence>
<feature type="non-terminal residue" evidence="4">
    <location>
        <position position="100"/>
    </location>
</feature>
<dbReference type="InterPro" id="IPR003775">
    <property type="entry name" value="Flagellar_assembly_factor_FliW"/>
</dbReference>
<protein>
    <recommendedName>
        <fullName evidence="5">Flagellar assembly factor FliW</fullName>
    </recommendedName>
</protein>
<dbReference type="AlphaFoldDB" id="A0A382MAC0"/>